<evidence type="ECO:0000313" key="1">
    <source>
        <dbReference type="EMBL" id="KAL0439858.1"/>
    </source>
</evidence>
<sequence length="86" mass="9643">MEQNPAPVHSATPTGIFDGNIHLHAKPALFRPEERFAEAFHNSSRKTLRYIPPKRQNGEVIVRTTLPMIQEGSKVGINGCWLLPRA</sequence>
<organism evidence="1">
    <name type="scientific">Sesamum latifolium</name>
    <dbReference type="NCBI Taxonomy" id="2727402"/>
    <lineage>
        <taxon>Eukaryota</taxon>
        <taxon>Viridiplantae</taxon>
        <taxon>Streptophyta</taxon>
        <taxon>Embryophyta</taxon>
        <taxon>Tracheophyta</taxon>
        <taxon>Spermatophyta</taxon>
        <taxon>Magnoliopsida</taxon>
        <taxon>eudicotyledons</taxon>
        <taxon>Gunneridae</taxon>
        <taxon>Pentapetalae</taxon>
        <taxon>asterids</taxon>
        <taxon>lamiids</taxon>
        <taxon>Lamiales</taxon>
        <taxon>Pedaliaceae</taxon>
        <taxon>Sesamum</taxon>
    </lineage>
</organism>
<protein>
    <submittedName>
        <fullName evidence="1">Uncharacterized protein</fullName>
    </submittedName>
</protein>
<gene>
    <name evidence="1" type="ORF">Slati_2468800</name>
</gene>
<dbReference type="EMBL" id="JACGWN010000008">
    <property type="protein sequence ID" value="KAL0439858.1"/>
    <property type="molecule type" value="Genomic_DNA"/>
</dbReference>
<comment type="caution">
    <text evidence="1">The sequence shown here is derived from an EMBL/GenBank/DDBJ whole genome shotgun (WGS) entry which is preliminary data.</text>
</comment>
<dbReference type="AlphaFoldDB" id="A0AAW2WDT1"/>
<name>A0AAW2WDT1_9LAMI</name>
<proteinExistence type="predicted"/>
<accession>A0AAW2WDT1</accession>
<reference evidence="1" key="1">
    <citation type="submission" date="2020-06" db="EMBL/GenBank/DDBJ databases">
        <authorList>
            <person name="Li T."/>
            <person name="Hu X."/>
            <person name="Zhang T."/>
            <person name="Song X."/>
            <person name="Zhang H."/>
            <person name="Dai N."/>
            <person name="Sheng W."/>
            <person name="Hou X."/>
            <person name="Wei L."/>
        </authorList>
    </citation>
    <scope>NUCLEOTIDE SEQUENCE</scope>
    <source>
        <strain evidence="1">KEN1</strain>
        <tissue evidence="1">Leaf</tissue>
    </source>
</reference>
<reference evidence="1" key="2">
    <citation type="journal article" date="2024" name="Plant">
        <title>Genomic evolution and insights into agronomic trait innovations of Sesamum species.</title>
        <authorList>
            <person name="Miao H."/>
            <person name="Wang L."/>
            <person name="Qu L."/>
            <person name="Liu H."/>
            <person name="Sun Y."/>
            <person name="Le M."/>
            <person name="Wang Q."/>
            <person name="Wei S."/>
            <person name="Zheng Y."/>
            <person name="Lin W."/>
            <person name="Duan Y."/>
            <person name="Cao H."/>
            <person name="Xiong S."/>
            <person name="Wang X."/>
            <person name="Wei L."/>
            <person name="Li C."/>
            <person name="Ma Q."/>
            <person name="Ju M."/>
            <person name="Zhao R."/>
            <person name="Li G."/>
            <person name="Mu C."/>
            <person name="Tian Q."/>
            <person name="Mei H."/>
            <person name="Zhang T."/>
            <person name="Gao T."/>
            <person name="Zhang H."/>
        </authorList>
    </citation>
    <scope>NUCLEOTIDE SEQUENCE</scope>
    <source>
        <strain evidence="1">KEN1</strain>
    </source>
</reference>